<evidence type="ECO:0000256" key="1">
    <source>
        <dbReference type="SAM" id="MobiDB-lite"/>
    </source>
</evidence>
<organism evidence="2 3">
    <name type="scientific">Pleurodeles waltl</name>
    <name type="common">Iberian ribbed newt</name>
    <dbReference type="NCBI Taxonomy" id="8319"/>
    <lineage>
        <taxon>Eukaryota</taxon>
        <taxon>Metazoa</taxon>
        <taxon>Chordata</taxon>
        <taxon>Craniata</taxon>
        <taxon>Vertebrata</taxon>
        <taxon>Euteleostomi</taxon>
        <taxon>Amphibia</taxon>
        <taxon>Batrachia</taxon>
        <taxon>Caudata</taxon>
        <taxon>Salamandroidea</taxon>
        <taxon>Salamandridae</taxon>
        <taxon>Pleurodelinae</taxon>
        <taxon>Pleurodeles</taxon>
    </lineage>
</organism>
<dbReference type="AlphaFoldDB" id="A0AAV7S7E7"/>
<gene>
    <name evidence="2" type="ORF">NDU88_000936</name>
</gene>
<protein>
    <recommendedName>
        <fullName evidence="4">C2H2-type domain-containing protein</fullName>
    </recommendedName>
</protein>
<evidence type="ECO:0008006" key="4">
    <source>
        <dbReference type="Google" id="ProtNLM"/>
    </source>
</evidence>
<keyword evidence="3" id="KW-1185">Reference proteome</keyword>
<dbReference type="EMBL" id="JANPWB010000008">
    <property type="protein sequence ID" value="KAJ1160434.1"/>
    <property type="molecule type" value="Genomic_DNA"/>
</dbReference>
<evidence type="ECO:0000313" key="3">
    <source>
        <dbReference type="Proteomes" id="UP001066276"/>
    </source>
</evidence>
<proteinExistence type="predicted"/>
<accession>A0AAV7S7E7</accession>
<sequence length="146" mass="16365">MLRGGRTLHSRNGERVAAYGRPRRPGLLVTGTVAARPRQFVPLRLVRGYLSHTRIPEPRCHYGRCWQPVERHLTSHIDEHTSGAAAVLTPSCTGRGTRDSRCEQSSLTGEAKATRASKTLLKSSFTRRRGRAQEAARTMWRYITGN</sequence>
<evidence type="ECO:0000313" key="2">
    <source>
        <dbReference type="EMBL" id="KAJ1160434.1"/>
    </source>
</evidence>
<name>A0AAV7S7E7_PLEWA</name>
<comment type="caution">
    <text evidence="2">The sequence shown here is derived from an EMBL/GenBank/DDBJ whole genome shotgun (WGS) entry which is preliminary data.</text>
</comment>
<dbReference type="Proteomes" id="UP001066276">
    <property type="component" value="Chromosome 4_2"/>
</dbReference>
<feature type="region of interest" description="Disordered" evidence="1">
    <location>
        <begin position="94"/>
        <end position="114"/>
    </location>
</feature>
<reference evidence="2" key="1">
    <citation type="journal article" date="2022" name="bioRxiv">
        <title>Sequencing and chromosome-scale assembly of the giantPleurodeles waltlgenome.</title>
        <authorList>
            <person name="Brown T."/>
            <person name="Elewa A."/>
            <person name="Iarovenko S."/>
            <person name="Subramanian E."/>
            <person name="Araus A.J."/>
            <person name="Petzold A."/>
            <person name="Susuki M."/>
            <person name="Suzuki K.-i.T."/>
            <person name="Hayashi T."/>
            <person name="Toyoda A."/>
            <person name="Oliveira C."/>
            <person name="Osipova E."/>
            <person name="Leigh N.D."/>
            <person name="Simon A."/>
            <person name="Yun M.H."/>
        </authorList>
    </citation>
    <scope>NUCLEOTIDE SEQUENCE</scope>
    <source>
        <strain evidence="2">20211129_DDA</strain>
        <tissue evidence="2">Liver</tissue>
    </source>
</reference>